<dbReference type="InterPro" id="IPR049551">
    <property type="entry name" value="PKS_DH_C"/>
</dbReference>
<dbReference type="CDD" id="cd00833">
    <property type="entry name" value="PKS"/>
    <property type="match status" value="1"/>
</dbReference>
<dbReference type="SMART" id="SM00825">
    <property type="entry name" value="PKS_KS"/>
    <property type="match status" value="1"/>
</dbReference>
<evidence type="ECO:0008006" key="12">
    <source>
        <dbReference type="Google" id="ProtNLM"/>
    </source>
</evidence>
<evidence type="ECO:0000256" key="5">
    <source>
        <dbReference type="SAM" id="Coils"/>
    </source>
</evidence>
<feature type="active site" description="Proton donor; for dehydratase activity" evidence="4">
    <location>
        <position position="1511"/>
    </location>
</feature>
<feature type="compositionally biased region" description="Low complexity" evidence="6">
    <location>
        <begin position="1615"/>
        <end position="1633"/>
    </location>
</feature>
<dbReference type="Gene3D" id="3.30.70.250">
    <property type="entry name" value="Malonyl-CoA ACP transacylase, ACP-binding"/>
    <property type="match status" value="1"/>
</dbReference>
<feature type="region of interest" description="Disordered" evidence="6">
    <location>
        <begin position="1606"/>
        <end position="1644"/>
    </location>
</feature>
<dbReference type="Pfam" id="PF22621">
    <property type="entry name" value="CurL-like_PKS_C"/>
    <property type="match status" value="1"/>
</dbReference>
<evidence type="ECO:0000259" key="8">
    <source>
        <dbReference type="PROSITE" id="PS52004"/>
    </source>
</evidence>
<dbReference type="SMART" id="SM00827">
    <property type="entry name" value="PKS_AT"/>
    <property type="match status" value="1"/>
</dbReference>
<evidence type="ECO:0000259" key="7">
    <source>
        <dbReference type="PROSITE" id="PS50075"/>
    </source>
</evidence>
<organism evidence="10 11">
    <name type="scientific">Stereocaulon virgatum</name>
    <dbReference type="NCBI Taxonomy" id="373712"/>
    <lineage>
        <taxon>Eukaryota</taxon>
        <taxon>Fungi</taxon>
        <taxon>Dikarya</taxon>
        <taxon>Ascomycota</taxon>
        <taxon>Pezizomycotina</taxon>
        <taxon>Lecanoromycetes</taxon>
        <taxon>OSLEUM clade</taxon>
        <taxon>Lecanoromycetidae</taxon>
        <taxon>Lecanorales</taxon>
        <taxon>Lecanorineae</taxon>
        <taxon>Stereocaulaceae</taxon>
        <taxon>Stereocaulon</taxon>
    </lineage>
</organism>
<dbReference type="SUPFAM" id="SSF52151">
    <property type="entry name" value="FabD/lysophospholipase-like"/>
    <property type="match status" value="1"/>
</dbReference>
<name>A0ABR4A0J4_9LECA</name>
<keyword evidence="3" id="KW-0808">Transferase</keyword>
<dbReference type="InterPro" id="IPR014031">
    <property type="entry name" value="Ketoacyl_synth_C"/>
</dbReference>
<dbReference type="Pfam" id="PF16073">
    <property type="entry name" value="SAT"/>
    <property type="match status" value="1"/>
</dbReference>
<dbReference type="InterPro" id="IPR042104">
    <property type="entry name" value="PKS_dehydratase_sf"/>
</dbReference>
<dbReference type="PANTHER" id="PTHR43775:SF37">
    <property type="entry name" value="SI:DKEY-61P9.11"/>
    <property type="match status" value="1"/>
</dbReference>
<feature type="compositionally biased region" description="Polar residues" evidence="6">
    <location>
        <begin position="1743"/>
        <end position="1756"/>
    </location>
</feature>
<dbReference type="PROSITE" id="PS52019">
    <property type="entry name" value="PKS_MFAS_DH"/>
    <property type="match status" value="1"/>
</dbReference>
<dbReference type="PROSITE" id="PS00012">
    <property type="entry name" value="PHOSPHOPANTETHEINE"/>
    <property type="match status" value="1"/>
</dbReference>
<dbReference type="Gene3D" id="3.40.366.10">
    <property type="entry name" value="Malonyl-Coenzyme A Acyl Carrier Protein, domain 2"/>
    <property type="match status" value="3"/>
</dbReference>
<dbReference type="InterPro" id="IPR049552">
    <property type="entry name" value="PKS_DH_N"/>
</dbReference>
<evidence type="ECO:0000259" key="9">
    <source>
        <dbReference type="PROSITE" id="PS52019"/>
    </source>
</evidence>
<evidence type="ECO:0000256" key="6">
    <source>
        <dbReference type="SAM" id="MobiDB-lite"/>
    </source>
</evidence>
<dbReference type="InterPro" id="IPR030918">
    <property type="entry name" value="PT_fungal_PKS"/>
</dbReference>
<keyword evidence="1" id="KW-0596">Phosphopantetheine</keyword>
<dbReference type="Pfam" id="PF00550">
    <property type="entry name" value="PP-binding"/>
    <property type="match status" value="1"/>
</dbReference>
<dbReference type="NCBIfam" id="TIGR04532">
    <property type="entry name" value="PT_fungal_PKS"/>
    <property type="match status" value="1"/>
</dbReference>
<dbReference type="PANTHER" id="PTHR43775">
    <property type="entry name" value="FATTY ACID SYNTHASE"/>
    <property type="match status" value="1"/>
</dbReference>
<dbReference type="SUPFAM" id="SSF55048">
    <property type="entry name" value="Probable ACP-binding domain of malonyl-CoA ACP transacylase"/>
    <property type="match status" value="1"/>
</dbReference>
<dbReference type="InterPro" id="IPR009081">
    <property type="entry name" value="PP-bd_ACP"/>
</dbReference>
<dbReference type="EMBL" id="JBEFKJ010000032">
    <property type="protein sequence ID" value="KAL2038481.1"/>
    <property type="molecule type" value="Genomic_DNA"/>
</dbReference>
<evidence type="ECO:0000256" key="4">
    <source>
        <dbReference type="PROSITE-ProRule" id="PRU01363"/>
    </source>
</evidence>
<sequence>MTTTEPVMTSSHRVLLFGGQGSSSLFSAATAHRIEDEVQRCVAGALLLSKCHAAFLEDCFSLDDESRRSVGINMADFNDRRAFLIPKQSLHANPIIQATTICLYQLLHYLVEVDRSGLNPKDLTDQILETTGICSGLLPATVVAASKNVESFILFGVGAIRLAFWIAFRSVRYGRAAVPTARMGTPWSLVVIGLSRRELEERLEKLEEQGTQTAIRISAISSPTIASITGPNSDLGAFQDRLGPEISTRFADINTWYHGGDQLQPVLEEVMHDLKERMISFPAIPDLQVPMRSSYDGTISTEHTSDGSGLARWVVQQMLISPVDWLKTSSGMIAALTRVIEGQNSASPQIISLGPSSESLFFNLKKHSLSQRLEYRDLSIFKAGQPMTDNQDQQDGIAIVGMGVHFPKGNGEKELWNTLSNGLNAVSEIPDSRFDIKQYYNADDSGKSRTMATKHGAFLDDIWTFDNAFFNITPREAKSMDPQQRILLHTTQSALDDAGYVPDATRTFTKASMGCYIGVATGDYTDNLRNDIDVFYSPGTLRAFHSGRLSFVHRLSGPSVVTDTACSSSLLSLYQACRAIQNGDCTAAIAGGVNAICSPDMYLGLSRGHFLSPTGGCKPFDAAADGYCRAEGCGIFILKRLSDAIAENDQIRGVIRGVEANQSGNAHSITHPHSETQTMLFQRLFERTNTNPATISVVEAHGTGTQAGDAREIASLQNVFGHSHSMDHPLLISSIKGNIGHCEAASGAAGLAKLLLMLRKGKAPRQAGFSKLNPKLTGLEEAGMVIPTENHDWRPSKSQPRRALLNNFGAAGSNVALLLEERVQPKFSTTTHERPCHIFNLSAKTREALQTMIGEYLDFLEQSPLLPSLKDICYTATARRKTYDHRFSVVCNSIEDLKAKLVKENCANVIPSPPSKSVVFLFSGQGGLYRGMSEGLMETSAYFKEQMLHCDKIVQDFGFPSFTSFFSKGQAGTDRVTYSVEMITSQCACFSLQFCLARLLMSWNAVPTYVAGHSLGEYAAFAVSGALTLEDALRIVATRAQLMAEQCTPDYSGMLACKASASVIEMMLKDGNTKPSLDIACRNSSNDCVVSGPLESLISFEETCKKSKVKAKRLDVPCGYHSSAMDSITEPLKALGRSVRWLKPVIPVGSGVHGRLLETEDCKDDYFAKHARQPVRFSDVINSIDTAGGFRDAQYLEIGPHPTVSSLVQSILASKTNSPIPTLKKGQDGWLSLSTVLSQLFYSKDDIHWREVFAGSQASVTSLPGYPLSGSEFAIPFHEDSKGSVAQVVAFSDTGFKLLPRIASALCTKESFRFETTTGILGSLISGHDVGGTPICPASVYHEVAMEAAQIAMSLTRDHILVMSNMRFANPLTRRTPNETQTVQVQLHKPEGTRSVEVDILVEKIADSSLVSCATTTISAQNHNEIELRWLREAALVKRQLFYFDNTSIHSTFQTKLLYENIFARVVRYSKEYQTLIELRVSSSGLEGIGTFKLPHGSFAENAIISPAFTDTLLHTAGFIANLSIKPTEICICSHVQTIEVLYDDIDPSQIFTIYSQIFDGTKGSLLADAIVINSAGRAVAVAREMEFKRLQLTSFQRLIQSSAPPLQRSMEPLETTSEPSTTSDDTVVSSPSGYGTPKTPQSSLDGIKRMISGIFSDACGFSENELDYSKSLDALGIDSLMQIEITGKLKQAFPKSNLAQDTLDVCETIQELENTLLSQLMPGDTDSPLEMQTSPSKPHANSLVNGTASGGYSMNSDRDEKKRTESNPVLLNVELNGGKTPLLCFHDGSGQISMYKKLQDPNRNIYGFFDPDYASNNARPSTLQQMAARYTALVSKSETPSLILCGWSFGGVVAFEAATQLRSAGFDVKGLIMIDSPLPRNHQPLPQDIVAYILSNNLNNANAATNNKSVVNPHLLAEFKQSATLLGSYSPPSTTPIKTCMLRNRDVFDTEALCGVKYDWLSSQKARDEAIEGWREILGTKVDVLEIPGNHFEAFNEQYIAETSKHLMKACQIIDDAA</sequence>
<evidence type="ECO:0000256" key="1">
    <source>
        <dbReference type="ARBA" id="ARBA00022450"/>
    </source>
</evidence>
<feature type="region of interest" description="Disordered" evidence="6">
    <location>
        <begin position="1721"/>
        <end position="1765"/>
    </location>
</feature>
<dbReference type="PROSITE" id="PS00606">
    <property type="entry name" value="KS3_1"/>
    <property type="match status" value="1"/>
</dbReference>
<feature type="domain" description="PKS/mFAS DH" evidence="9">
    <location>
        <begin position="1296"/>
        <end position="1597"/>
    </location>
</feature>
<dbReference type="Gene3D" id="3.40.47.10">
    <property type="match status" value="1"/>
</dbReference>
<dbReference type="InterPro" id="IPR029058">
    <property type="entry name" value="AB_hydrolase_fold"/>
</dbReference>
<dbReference type="Pfam" id="PF00975">
    <property type="entry name" value="Thioesterase"/>
    <property type="match status" value="1"/>
</dbReference>
<dbReference type="SUPFAM" id="SSF47336">
    <property type="entry name" value="ACP-like"/>
    <property type="match status" value="1"/>
</dbReference>
<dbReference type="InterPro" id="IPR014030">
    <property type="entry name" value="Ketoacyl_synth_N"/>
</dbReference>
<dbReference type="Gene3D" id="3.40.50.1820">
    <property type="entry name" value="alpha/beta hydrolase"/>
    <property type="match status" value="1"/>
</dbReference>
<dbReference type="Gene3D" id="1.10.1200.10">
    <property type="entry name" value="ACP-like"/>
    <property type="match status" value="1"/>
</dbReference>
<feature type="active site" description="Proton acceptor; for dehydratase activity" evidence="4">
    <location>
        <position position="1328"/>
    </location>
</feature>
<dbReference type="InterPro" id="IPR020841">
    <property type="entry name" value="PKS_Beta-ketoAc_synthase_dom"/>
</dbReference>
<dbReference type="InterPro" id="IPR032088">
    <property type="entry name" value="SAT"/>
</dbReference>
<dbReference type="InterPro" id="IPR049900">
    <property type="entry name" value="PKS_mFAS_DH"/>
</dbReference>
<accession>A0ABR4A0J4</accession>
<dbReference type="InterPro" id="IPR050091">
    <property type="entry name" value="PKS_NRPS_Biosynth_Enz"/>
</dbReference>
<dbReference type="Pfam" id="PF02801">
    <property type="entry name" value="Ketoacyl-synt_C"/>
    <property type="match status" value="1"/>
</dbReference>
<dbReference type="InterPro" id="IPR001227">
    <property type="entry name" value="Ac_transferase_dom_sf"/>
</dbReference>
<dbReference type="SUPFAM" id="SSF53901">
    <property type="entry name" value="Thiolase-like"/>
    <property type="match status" value="1"/>
</dbReference>
<dbReference type="InterPro" id="IPR006162">
    <property type="entry name" value="Ppantetheine_attach_site"/>
</dbReference>
<gene>
    <name evidence="10" type="ORF">N7G274_008820</name>
</gene>
<feature type="coiled-coil region" evidence="5">
    <location>
        <begin position="189"/>
        <end position="216"/>
    </location>
</feature>
<keyword evidence="5" id="KW-0175">Coiled coil</keyword>
<dbReference type="Pfam" id="PF14765">
    <property type="entry name" value="PS-DH"/>
    <property type="match status" value="1"/>
</dbReference>
<dbReference type="Proteomes" id="UP001590950">
    <property type="component" value="Unassembled WGS sequence"/>
</dbReference>
<evidence type="ECO:0000256" key="3">
    <source>
        <dbReference type="ARBA" id="ARBA00022679"/>
    </source>
</evidence>
<dbReference type="InterPro" id="IPR001031">
    <property type="entry name" value="Thioesterase"/>
</dbReference>
<feature type="region of interest" description="C-terminal hotdog fold" evidence="4">
    <location>
        <begin position="1449"/>
        <end position="1597"/>
    </location>
</feature>
<feature type="domain" description="Ketosynthase family 3 (KS3)" evidence="8">
    <location>
        <begin position="394"/>
        <end position="821"/>
    </location>
</feature>
<dbReference type="Pfam" id="PF00109">
    <property type="entry name" value="ketoacyl-synt"/>
    <property type="match status" value="1"/>
</dbReference>
<protein>
    <recommendedName>
        <fullName evidence="12">Polyketide synthase</fullName>
    </recommendedName>
</protein>
<dbReference type="InterPro" id="IPR016035">
    <property type="entry name" value="Acyl_Trfase/lysoPLipase"/>
</dbReference>
<feature type="domain" description="Carrier" evidence="7">
    <location>
        <begin position="1639"/>
        <end position="1721"/>
    </location>
</feature>
<keyword evidence="2" id="KW-0597">Phosphoprotein</keyword>
<reference evidence="10 11" key="1">
    <citation type="submission" date="2024-09" db="EMBL/GenBank/DDBJ databases">
        <title>Rethinking Asexuality: The Enigmatic Case of Functional Sexual Genes in Lepraria (Stereocaulaceae).</title>
        <authorList>
            <person name="Doellman M."/>
            <person name="Sun Y."/>
            <person name="Barcenas-Pena A."/>
            <person name="Lumbsch H.T."/>
            <person name="Grewe F."/>
        </authorList>
    </citation>
    <scope>NUCLEOTIDE SEQUENCE [LARGE SCALE GENOMIC DNA]</scope>
    <source>
        <strain evidence="10 11">Mercado 3170</strain>
    </source>
</reference>
<keyword evidence="11" id="KW-1185">Reference proteome</keyword>
<dbReference type="Pfam" id="PF00698">
    <property type="entry name" value="Acyl_transf_1"/>
    <property type="match status" value="1"/>
</dbReference>
<dbReference type="InterPro" id="IPR016039">
    <property type="entry name" value="Thiolase-like"/>
</dbReference>
<dbReference type="InterPro" id="IPR016036">
    <property type="entry name" value="Malonyl_transacylase_ACP-bd"/>
</dbReference>
<dbReference type="PROSITE" id="PS50075">
    <property type="entry name" value="CARRIER"/>
    <property type="match status" value="1"/>
</dbReference>
<dbReference type="InterPro" id="IPR014043">
    <property type="entry name" value="Acyl_transferase_dom"/>
</dbReference>
<dbReference type="InterPro" id="IPR018201">
    <property type="entry name" value="Ketoacyl_synth_AS"/>
</dbReference>
<dbReference type="Pfam" id="PF21089">
    <property type="entry name" value="PKS_DH_N"/>
    <property type="match status" value="1"/>
</dbReference>
<evidence type="ECO:0000313" key="10">
    <source>
        <dbReference type="EMBL" id="KAL2038481.1"/>
    </source>
</evidence>
<dbReference type="Gene3D" id="3.30.70.3290">
    <property type="match status" value="1"/>
</dbReference>
<evidence type="ECO:0000313" key="11">
    <source>
        <dbReference type="Proteomes" id="UP001590950"/>
    </source>
</evidence>
<dbReference type="PROSITE" id="PS52004">
    <property type="entry name" value="KS3_2"/>
    <property type="match status" value="1"/>
</dbReference>
<proteinExistence type="predicted"/>
<dbReference type="SUPFAM" id="SSF53474">
    <property type="entry name" value="alpha/beta-Hydrolases"/>
    <property type="match status" value="1"/>
</dbReference>
<dbReference type="Gene3D" id="3.10.129.110">
    <property type="entry name" value="Polyketide synthase dehydratase"/>
    <property type="match status" value="1"/>
</dbReference>
<comment type="caution">
    <text evidence="10">The sequence shown here is derived from an EMBL/GenBank/DDBJ whole genome shotgun (WGS) entry which is preliminary data.</text>
</comment>
<dbReference type="InterPro" id="IPR036736">
    <property type="entry name" value="ACP-like_sf"/>
</dbReference>
<evidence type="ECO:0000256" key="2">
    <source>
        <dbReference type="ARBA" id="ARBA00022553"/>
    </source>
</evidence>
<feature type="region of interest" description="N-terminal hotdog fold" evidence="4">
    <location>
        <begin position="1296"/>
        <end position="1425"/>
    </location>
</feature>